<dbReference type="Proteomes" id="UP000809621">
    <property type="component" value="Unassembled WGS sequence"/>
</dbReference>
<accession>A0ABS2HE21</accession>
<dbReference type="RefSeq" id="WP_205156946.1">
    <property type="nucleotide sequence ID" value="NZ_JAFEUM010000001.1"/>
</dbReference>
<gene>
    <name evidence="1" type="ORF">JQC93_02865</name>
</gene>
<keyword evidence="2" id="KW-1185">Reference proteome</keyword>
<evidence type="ECO:0008006" key="3">
    <source>
        <dbReference type="Google" id="ProtNLM"/>
    </source>
</evidence>
<dbReference type="EMBL" id="JAFEUM010000001">
    <property type="protein sequence ID" value="MBM7035336.1"/>
    <property type="molecule type" value="Genomic_DNA"/>
</dbReference>
<name>A0ABS2HE21_9VIBR</name>
<evidence type="ECO:0000313" key="1">
    <source>
        <dbReference type="EMBL" id="MBM7035336.1"/>
    </source>
</evidence>
<evidence type="ECO:0000313" key="2">
    <source>
        <dbReference type="Proteomes" id="UP000809621"/>
    </source>
</evidence>
<reference evidence="1 2" key="1">
    <citation type="submission" date="2021-02" db="EMBL/GenBank/DDBJ databases">
        <authorList>
            <person name="Park J.-S."/>
        </authorList>
    </citation>
    <scope>NUCLEOTIDE SEQUENCE [LARGE SCALE GENOMIC DNA]</scope>
    <source>
        <strain evidence="1 2">188UL20-2</strain>
    </source>
</reference>
<comment type="caution">
    <text evidence="1">The sequence shown here is derived from an EMBL/GenBank/DDBJ whole genome shotgun (WGS) entry which is preliminary data.</text>
</comment>
<organism evidence="1 2">
    <name type="scientific">Vibrio ulleungensis</name>
    <dbReference type="NCBI Taxonomy" id="2807619"/>
    <lineage>
        <taxon>Bacteria</taxon>
        <taxon>Pseudomonadati</taxon>
        <taxon>Pseudomonadota</taxon>
        <taxon>Gammaproteobacteria</taxon>
        <taxon>Vibrionales</taxon>
        <taxon>Vibrionaceae</taxon>
        <taxon>Vibrio</taxon>
    </lineage>
</organism>
<proteinExistence type="predicted"/>
<protein>
    <recommendedName>
        <fullName evidence="3">DUF4432 domain-containing protein</fullName>
    </recommendedName>
</protein>
<sequence length="413" mass="46469">MPVQESSYLGQSGVWITNSSTRLFVQNFGGMTPEYSKRLRDKDGEVWLNTHWQPHFKASQSGFMDSTDPEQSSYWGIELLRQAAGTFPCAPTFGPGNDQLLPHGDCANTNWQLNRCYEVDVEYQHSHHKANIAHWQLQGQYRQLQYQKWDYLYADQSAHYCVLQVHNPNDQVVDINLAWHTTLGAPFLERGCLVFNNCNHFKVAPAGTEFDQTTQLEPNLEFTDFSAAPTKSARHKNLHQMDGYTGHSDFVSGTTDNPELMWSLCVNPYLNLAYLSVIPLSSLPNQVNAQSMNYWNHCGGRDFTPWADYQGGVDRTYALGMEAAIGSSCQGLEHSRSQRTYMDKPSCYALKAQQTVTFPCINSLFELTSDELALATDSTQHPTTLNTIIEAAVMRHIAILDLSFTAVAVANNN</sequence>